<dbReference type="Proteomes" id="UP000002601">
    <property type="component" value="Chromosome"/>
</dbReference>
<keyword evidence="2 9" id="KW-0328">Glycosyltransferase</keyword>
<gene>
    <name evidence="9" type="ordered locus">Desal_2452</name>
</gene>
<keyword evidence="10" id="KW-1185">Reference proteome</keyword>
<dbReference type="InterPro" id="IPR000836">
    <property type="entry name" value="PRTase_dom"/>
</dbReference>
<dbReference type="GO" id="GO:0000310">
    <property type="term" value="F:xanthine phosphoribosyltransferase activity"/>
    <property type="evidence" value="ECO:0007669"/>
    <property type="project" value="UniProtKB-EC"/>
</dbReference>
<dbReference type="PANTHER" id="PTHR39563:SF1">
    <property type="entry name" value="XANTHINE-GUANINE PHOSPHORIBOSYLTRANSFERASE"/>
    <property type="match status" value="1"/>
</dbReference>
<dbReference type="OrthoDB" id="9789690at2"/>
<dbReference type="GO" id="GO:0032263">
    <property type="term" value="P:GMP salvage"/>
    <property type="evidence" value="ECO:0007669"/>
    <property type="project" value="UniProtKB-UniPathway"/>
</dbReference>
<evidence type="ECO:0000256" key="7">
    <source>
        <dbReference type="ARBA" id="ARBA00023136"/>
    </source>
</evidence>
<keyword evidence="5" id="KW-0660">Purine salvage</keyword>
<dbReference type="GO" id="GO:0032265">
    <property type="term" value="P:XMP salvage"/>
    <property type="evidence" value="ECO:0007669"/>
    <property type="project" value="UniProtKB-UniPathway"/>
</dbReference>
<evidence type="ECO:0000256" key="5">
    <source>
        <dbReference type="ARBA" id="ARBA00022726"/>
    </source>
</evidence>
<dbReference type="GO" id="GO:0006166">
    <property type="term" value="P:purine ribonucleoside salvage"/>
    <property type="evidence" value="ECO:0007669"/>
    <property type="project" value="UniProtKB-KW"/>
</dbReference>
<dbReference type="EC" id="2.4.2.22" evidence="9"/>
<dbReference type="PANTHER" id="PTHR39563">
    <property type="entry name" value="XANTHINE PHOSPHORIBOSYLTRANSFERASE"/>
    <property type="match status" value="1"/>
</dbReference>
<dbReference type="CDD" id="cd06223">
    <property type="entry name" value="PRTases_typeI"/>
    <property type="match status" value="1"/>
</dbReference>
<protein>
    <submittedName>
        <fullName evidence="9">Xanthine phosphoribosyltransferase</fullName>
        <ecNumber evidence="9">2.4.2.22</ecNumber>
    </submittedName>
</protein>
<evidence type="ECO:0000256" key="6">
    <source>
        <dbReference type="ARBA" id="ARBA00022842"/>
    </source>
</evidence>
<evidence type="ECO:0000256" key="1">
    <source>
        <dbReference type="ARBA" id="ARBA00022475"/>
    </source>
</evidence>
<dbReference type="HOGENOM" id="CLU_080904_3_0_7"/>
<dbReference type="Gene3D" id="3.40.50.2020">
    <property type="match status" value="1"/>
</dbReference>
<dbReference type="KEGG" id="dsa:Desal_2452"/>
<reference evidence="9 10" key="1">
    <citation type="submission" date="2009-06" db="EMBL/GenBank/DDBJ databases">
        <title>Complete sequence of Desulfovibrio salexigens DSM 2638.</title>
        <authorList>
            <consortium name="US DOE Joint Genome Institute"/>
            <person name="Lucas S."/>
            <person name="Copeland A."/>
            <person name="Lapidus A."/>
            <person name="Glavina del Rio T."/>
            <person name="Tice H."/>
            <person name="Bruce D."/>
            <person name="Goodwin L."/>
            <person name="Pitluck S."/>
            <person name="Munk A.C."/>
            <person name="Brettin T."/>
            <person name="Detter J.C."/>
            <person name="Han C."/>
            <person name="Tapia R."/>
            <person name="Larimer F."/>
            <person name="Land M."/>
            <person name="Hauser L."/>
            <person name="Kyrpides N."/>
            <person name="Anderson I."/>
            <person name="Wall J.D."/>
            <person name="Arkin A.P."/>
            <person name="Dehal P."/>
            <person name="Chivian D."/>
            <person name="Giles B."/>
            <person name="Hazen T.C."/>
        </authorList>
    </citation>
    <scope>NUCLEOTIDE SEQUENCE [LARGE SCALE GENOMIC DNA]</scope>
    <source>
        <strain evidence="10">ATCC 14822 / DSM 2638 / NCIMB 8403 / VKM B-1763</strain>
    </source>
</reference>
<evidence type="ECO:0000259" key="8">
    <source>
        <dbReference type="Pfam" id="PF00156"/>
    </source>
</evidence>
<dbReference type="InterPro" id="IPR029057">
    <property type="entry name" value="PRTase-like"/>
</dbReference>
<keyword evidence="4" id="KW-0479">Metal-binding</keyword>
<dbReference type="EMBL" id="CP001649">
    <property type="protein sequence ID" value="ACS80508.1"/>
    <property type="molecule type" value="Genomic_DNA"/>
</dbReference>
<accession>C6BXX8</accession>
<evidence type="ECO:0000256" key="4">
    <source>
        <dbReference type="ARBA" id="ARBA00022723"/>
    </source>
</evidence>
<evidence type="ECO:0000313" key="10">
    <source>
        <dbReference type="Proteomes" id="UP000002601"/>
    </source>
</evidence>
<keyword evidence="7" id="KW-0472">Membrane</keyword>
<keyword evidence="3 9" id="KW-0808">Transferase</keyword>
<dbReference type="STRING" id="526222.Desal_2452"/>
<dbReference type="Pfam" id="PF00156">
    <property type="entry name" value="Pribosyltran"/>
    <property type="match status" value="1"/>
</dbReference>
<dbReference type="AlphaFoldDB" id="C6BXX8"/>
<keyword evidence="6" id="KW-0460">Magnesium</keyword>
<name>C6BXX8_MARSD</name>
<dbReference type="InterPro" id="IPR023747">
    <property type="entry name" value="Xanthine_Guanine_PRibTrfase"/>
</dbReference>
<proteinExistence type="inferred from homology"/>
<feature type="domain" description="Phosphoribosyltransferase" evidence="8">
    <location>
        <begin position="14"/>
        <end position="151"/>
    </location>
</feature>
<evidence type="ECO:0000256" key="3">
    <source>
        <dbReference type="ARBA" id="ARBA00022679"/>
    </source>
</evidence>
<dbReference type="UniPathway" id="UPA00909">
    <property type="reaction ID" value="UER00887"/>
</dbReference>
<evidence type="ECO:0000256" key="2">
    <source>
        <dbReference type="ARBA" id="ARBA00022676"/>
    </source>
</evidence>
<dbReference type="NCBIfam" id="NF006613">
    <property type="entry name" value="PRK09177.1"/>
    <property type="match status" value="1"/>
</dbReference>
<organism evidence="9 10">
    <name type="scientific">Maridesulfovibrio salexigens (strain ATCC 14822 / DSM 2638 / NCIMB 8403 / VKM B-1763)</name>
    <name type="common">Desulfovibrio salexigens</name>
    <dbReference type="NCBI Taxonomy" id="526222"/>
    <lineage>
        <taxon>Bacteria</taxon>
        <taxon>Pseudomonadati</taxon>
        <taxon>Thermodesulfobacteriota</taxon>
        <taxon>Desulfovibrionia</taxon>
        <taxon>Desulfovibrionales</taxon>
        <taxon>Desulfovibrionaceae</taxon>
        <taxon>Maridesulfovibrio</taxon>
    </lineage>
</organism>
<dbReference type="HAMAP" id="MF_01903">
    <property type="entry name" value="XGPRT"/>
    <property type="match status" value="1"/>
</dbReference>
<dbReference type="GO" id="GO:0046872">
    <property type="term" value="F:metal ion binding"/>
    <property type="evidence" value="ECO:0007669"/>
    <property type="project" value="UniProtKB-KW"/>
</dbReference>
<dbReference type="eggNOG" id="COG2236">
    <property type="taxonomic scope" value="Bacteria"/>
</dbReference>
<dbReference type="SUPFAM" id="SSF53271">
    <property type="entry name" value="PRTase-like"/>
    <property type="match status" value="1"/>
</dbReference>
<keyword evidence="1" id="KW-1003">Cell membrane</keyword>
<sequence length="165" mass="18785">MSKADRYNKMYPISWEQLHRDCRALSWRLLEKGPFEGILAITRGGLVPAAILARELDIRLIDTVCISTYDWKVQEKKATVLKDFKGDGEGWLLVDDLVDTGGTARLVREMVPKAHFATVYAKPEGRPLVDTFITEVSQDTWILFPWDSETQFAQPIVKVSQENNS</sequence>
<evidence type="ECO:0000313" key="9">
    <source>
        <dbReference type="EMBL" id="ACS80508.1"/>
    </source>
</evidence>
<dbReference type="UniPathway" id="UPA00602">
    <property type="reaction ID" value="UER00658"/>
</dbReference>